<evidence type="ECO:0000256" key="2">
    <source>
        <dbReference type="SAM" id="Phobius"/>
    </source>
</evidence>
<organism evidence="3 4">
    <name type="scientific">Candidatus Haliotispira prima</name>
    <dbReference type="NCBI Taxonomy" id="3034016"/>
    <lineage>
        <taxon>Bacteria</taxon>
        <taxon>Pseudomonadati</taxon>
        <taxon>Spirochaetota</taxon>
        <taxon>Spirochaetia</taxon>
        <taxon>Spirochaetales</taxon>
        <taxon>Spirochaetaceae</taxon>
        <taxon>Candidatus Haliotispira</taxon>
    </lineage>
</organism>
<feature type="transmembrane region" description="Helical" evidence="2">
    <location>
        <begin position="171"/>
        <end position="189"/>
    </location>
</feature>
<feature type="transmembrane region" description="Helical" evidence="2">
    <location>
        <begin position="63"/>
        <end position="81"/>
    </location>
</feature>
<dbReference type="RefSeq" id="WP_326928458.1">
    <property type="nucleotide sequence ID" value="NZ_CP123443.1"/>
</dbReference>
<feature type="compositionally biased region" description="Basic and acidic residues" evidence="1">
    <location>
        <begin position="623"/>
        <end position="634"/>
    </location>
</feature>
<feature type="transmembrane region" description="Helical" evidence="2">
    <location>
        <begin position="120"/>
        <end position="139"/>
    </location>
</feature>
<evidence type="ECO:0000313" key="3">
    <source>
        <dbReference type="EMBL" id="WGK70249.1"/>
    </source>
</evidence>
<evidence type="ECO:0000256" key="1">
    <source>
        <dbReference type="SAM" id="MobiDB-lite"/>
    </source>
</evidence>
<keyword evidence="2" id="KW-1133">Transmembrane helix</keyword>
<evidence type="ECO:0000313" key="4">
    <source>
        <dbReference type="Proteomes" id="UP001228690"/>
    </source>
</evidence>
<feature type="transmembrane region" description="Helical" evidence="2">
    <location>
        <begin position="146"/>
        <end position="165"/>
    </location>
</feature>
<feature type="transmembrane region" description="Helical" evidence="2">
    <location>
        <begin position="219"/>
        <end position="237"/>
    </location>
</feature>
<feature type="compositionally biased region" description="Polar residues" evidence="1">
    <location>
        <begin position="635"/>
        <end position="644"/>
    </location>
</feature>
<proteinExistence type="predicted"/>
<protein>
    <recommendedName>
        <fullName evidence="5">HTH araC/xylS-type domain-containing protein</fullName>
    </recommendedName>
</protein>
<keyword evidence="2" id="KW-0472">Membrane</keyword>
<gene>
    <name evidence="3" type="ORF">P0082_05160</name>
</gene>
<name>A0ABY8MJV3_9SPIO</name>
<accession>A0ABY8MJV3</accession>
<keyword evidence="4" id="KW-1185">Reference proteome</keyword>
<reference evidence="3 4" key="1">
    <citation type="submission" date="2023-04" db="EMBL/GenBank/DDBJ databases">
        <title>Spirochaete genome identified in red abalone sample constitutes a novel genus.</title>
        <authorList>
            <person name="Sharma S.P."/>
            <person name="Purcell C.M."/>
            <person name="Hyde J.R."/>
            <person name="Severin A.J."/>
        </authorList>
    </citation>
    <scope>NUCLEOTIDE SEQUENCE [LARGE SCALE GENOMIC DNA]</scope>
    <source>
        <strain evidence="3 4">SP-2023</strain>
    </source>
</reference>
<dbReference type="Proteomes" id="UP001228690">
    <property type="component" value="Chromosome"/>
</dbReference>
<sequence length="644" mass="74842">MSARHQNHVPKSPVLKLIYYAGKLFQRMGYFTFREFRQFFSVPKDTLANKDFGLTARYNINSMGLWCAVGIAIIHLIYYVAVISDPGNLPNFDIRVEGNGPMAALQNFNYSLAERLQKNGFHLVNTSLFTLFLITWLYIHYAYGRFSKRISLLCCIIYVIGNNLISMTSLSLSFTNVWLIMAPIIIIPAVGNRRSLPLLLANFLLHHLLVSYGQDSYDILISIASSFVAIFIMMMQMEYYRREARLQESTGGLNERALEIELIKENIDSGLMLLDPDLKVRPNFSDMCIKLLHKKDLRDKYFPQLLRDIVEGNQYFINSVNHGVDPEGDDYVINDVNEWEERIKHYFEMLATEHLNNDELASIDPLKYIKIYSYEGRSYISFHVSTIKVKDQIQYYMVLISNDTGKVAGRYRILEHERKHLEKARLLFALSHDNPIKQLDMLNSFAQSYLKLCKNVLTEVRNTLPPQQLIDTVTTEFRSMQQTLGDLNLERYVNLADELLQKCDNFNRTEPEHSDNVTITNKATQTQYIQLIVDCERFLHEVRPLFSLSTFFVRESGLTEELQKQKQLVYHSLNQDILQSDEITDFYNTQLNQESQILINLYTAFEMLLNQNDLQSELELVEEKFKQEPPKQEPRSGTSTKQSS</sequence>
<evidence type="ECO:0008006" key="5">
    <source>
        <dbReference type="Google" id="ProtNLM"/>
    </source>
</evidence>
<keyword evidence="2" id="KW-0812">Transmembrane</keyword>
<dbReference type="EMBL" id="CP123443">
    <property type="protein sequence ID" value="WGK70249.1"/>
    <property type="molecule type" value="Genomic_DNA"/>
</dbReference>
<feature type="region of interest" description="Disordered" evidence="1">
    <location>
        <begin position="623"/>
        <end position="644"/>
    </location>
</feature>